<protein>
    <submittedName>
        <fullName evidence="5">Acyl_transf_3 domain-containing protein</fullName>
    </submittedName>
</protein>
<dbReference type="InterPro" id="IPR002656">
    <property type="entry name" value="Acyl_transf_3_dom"/>
</dbReference>
<feature type="transmembrane region" description="Helical" evidence="1">
    <location>
        <begin position="224"/>
        <end position="240"/>
    </location>
</feature>
<dbReference type="GO" id="GO:0016747">
    <property type="term" value="F:acyltransferase activity, transferring groups other than amino-acyl groups"/>
    <property type="evidence" value="ECO:0007669"/>
    <property type="project" value="InterPro"/>
</dbReference>
<evidence type="ECO:0000259" key="3">
    <source>
        <dbReference type="Pfam" id="PF19040"/>
    </source>
</evidence>
<dbReference type="GO" id="GO:0016020">
    <property type="term" value="C:membrane"/>
    <property type="evidence" value="ECO:0007669"/>
    <property type="project" value="TreeGrafter"/>
</dbReference>
<dbReference type="Pfam" id="PF19040">
    <property type="entry name" value="SGNH"/>
    <property type="match status" value="1"/>
</dbReference>
<keyword evidence="1" id="KW-0472">Membrane</keyword>
<dbReference type="GO" id="GO:0000271">
    <property type="term" value="P:polysaccharide biosynthetic process"/>
    <property type="evidence" value="ECO:0007669"/>
    <property type="project" value="TreeGrafter"/>
</dbReference>
<feature type="domain" description="SGNH" evidence="3">
    <location>
        <begin position="302"/>
        <end position="525"/>
    </location>
</feature>
<dbReference type="InterPro" id="IPR050879">
    <property type="entry name" value="Acyltransferase_3"/>
</dbReference>
<feature type="transmembrane region" description="Helical" evidence="1">
    <location>
        <begin position="161"/>
        <end position="179"/>
    </location>
</feature>
<sequence length="532" mass="62239">MKRDDLQGIRGLAIAAVLAFHFFPKWFPNGYIGVDIVFCRVWQFLIGSAAYFLSVELIELDTKVHKFSEFLLEEQEKEEKSSDEEEKDEDDDEVIFTKPRQNLSRPPLYILLWISLFFLISLSFAPWTIPSSALRITSTFLSAMIILTGTLCETNPMKNRVLVYVGDISYSLYLVHWPIYVYVKHYYENHFAVYILAIVFSVVLAIIISETFEKWYLKLGKQETLFMILLFYLSVVLIVFKKDEIANFVEKVKYGHEEGMVEKVHSSFENVTLEQAIMLNKKWAREEYKYLVIPNCFPNKTEHGFCEFDKTNLTGDMVVFMVGNSLTPNLGSLVYKTFKNHAKNMYKYSNSYCEVLTVAAEKRCRKSYETYEEEVFKKLPDVLFMMDRPEKLSRPIKGPVEKDEIFKEALATLRKYENNVKRKIYILEAYTPPINLPLSKFAVLLEEGKKVNQKMFKVDFAYLNGLKRQEELVKKCSKCELIRISDILYNGTETKSYDEETKLGYYFDGRHITPFAQNLILPLFQDISDQFH</sequence>
<dbReference type="InterPro" id="IPR043968">
    <property type="entry name" value="SGNH"/>
</dbReference>
<keyword evidence="1" id="KW-0812">Transmembrane</keyword>
<evidence type="ECO:0000259" key="2">
    <source>
        <dbReference type="Pfam" id="PF01757"/>
    </source>
</evidence>
<dbReference type="Pfam" id="PF01757">
    <property type="entry name" value="Acyl_transf_3"/>
    <property type="match status" value="1"/>
</dbReference>
<accession>A0A1I7UNF1</accession>
<feature type="domain" description="Acyltransferase 3" evidence="2">
    <location>
        <begin position="102"/>
        <end position="209"/>
    </location>
</feature>
<dbReference type="eggNOG" id="ENOG502R2I4">
    <property type="taxonomic scope" value="Eukaryota"/>
</dbReference>
<proteinExistence type="predicted"/>
<name>A0A1I7UNF1_9PELO</name>
<evidence type="ECO:0000256" key="1">
    <source>
        <dbReference type="SAM" id="Phobius"/>
    </source>
</evidence>
<evidence type="ECO:0000313" key="4">
    <source>
        <dbReference type="Proteomes" id="UP000095282"/>
    </source>
</evidence>
<keyword evidence="4" id="KW-1185">Reference proteome</keyword>
<evidence type="ECO:0000313" key="5">
    <source>
        <dbReference type="WBParaSite" id="Csp11.Scaffold630.g17724.t1"/>
    </source>
</evidence>
<feature type="transmembrane region" description="Helical" evidence="1">
    <location>
        <begin position="108"/>
        <end position="127"/>
    </location>
</feature>
<organism evidence="4 5">
    <name type="scientific">Caenorhabditis tropicalis</name>
    <dbReference type="NCBI Taxonomy" id="1561998"/>
    <lineage>
        <taxon>Eukaryota</taxon>
        <taxon>Metazoa</taxon>
        <taxon>Ecdysozoa</taxon>
        <taxon>Nematoda</taxon>
        <taxon>Chromadorea</taxon>
        <taxon>Rhabditida</taxon>
        <taxon>Rhabditina</taxon>
        <taxon>Rhabditomorpha</taxon>
        <taxon>Rhabditoidea</taxon>
        <taxon>Rhabditidae</taxon>
        <taxon>Peloderinae</taxon>
        <taxon>Caenorhabditis</taxon>
    </lineage>
</organism>
<dbReference type="STRING" id="1561998.A0A1I7UNF1"/>
<feature type="transmembrane region" description="Helical" evidence="1">
    <location>
        <begin position="191"/>
        <end position="212"/>
    </location>
</feature>
<dbReference type="PANTHER" id="PTHR23028:SF115">
    <property type="entry name" value="ACYL_TRANSF_3 DOMAIN-CONTAINING PROTEIN-RELATED"/>
    <property type="match status" value="1"/>
</dbReference>
<keyword evidence="1" id="KW-1133">Transmembrane helix</keyword>
<dbReference type="Proteomes" id="UP000095282">
    <property type="component" value="Unplaced"/>
</dbReference>
<reference evidence="5" key="1">
    <citation type="submission" date="2016-11" db="UniProtKB">
        <authorList>
            <consortium name="WormBaseParasite"/>
        </authorList>
    </citation>
    <scope>IDENTIFICATION</scope>
</reference>
<dbReference type="PANTHER" id="PTHR23028">
    <property type="entry name" value="ACETYLTRANSFERASE"/>
    <property type="match status" value="1"/>
</dbReference>
<dbReference type="WBParaSite" id="Csp11.Scaffold630.g17724.t1">
    <property type="protein sequence ID" value="Csp11.Scaffold630.g17724.t1"/>
    <property type="gene ID" value="Csp11.Scaffold630.g17724"/>
</dbReference>
<dbReference type="AlphaFoldDB" id="A0A1I7UNF1"/>